<dbReference type="GO" id="GO:0016757">
    <property type="term" value="F:glycosyltransferase activity"/>
    <property type="evidence" value="ECO:0007669"/>
    <property type="project" value="InterPro"/>
</dbReference>
<dbReference type="InterPro" id="IPR050587">
    <property type="entry name" value="GNT1/Glycosyltrans_8"/>
</dbReference>
<keyword evidence="2" id="KW-0808">Transferase</keyword>
<dbReference type="EMBL" id="CABVLZ010000001">
    <property type="protein sequence ID" value="VVU94477.1"/>
    <property type="molecule type" value="Genomic_DNA"/>
</dbReference>
<dbReference type="SUPFAM" id="SSF53448">
    <property type="entry name" value="Nucleotide-diphospho-sugar transferases"/>
    <property type="match status" value="1"/>
</dbReference>
<sequence length="300" mass="35951">MNKILRIIKEFLKIFSFLNIFLSFIYNGLSILLSRKLVQRKLDSKDILLTTVCNDKYIDGLLILLLSIIKNNKNFDYKLKIYYQEDFSASNKMKVKKIYQNVEFEDVQEEFYKDVYKWFMCLCAFKEYEYKRVVFIDSDMICLGDINDIINANVNGIGFCPDINFNILNNFWITIPKLFDFNTGLMVIDKEYRTPEFYNKLLEYSKKQPDAHLGDQTILNRLLLGKWITYLPSRYNCKRNVFYNLNYNFYNNPKIIHFCGGNKPFLETKEKMYSTKICKNLIDEYFKYREEINKLIYGNS</sequence>
<gene>
    <name evidence="2" type="ORF">CPAV1605_199</name>
</gene>
<keyword evidence="1" id="KW-0472">Membrane</keyword>
<dbReference type="Pfam" id="PF01501">
    <property type="entry name" value="Glyco_transf_8"/>
    <property type="match status" value="1"/>
</dbReference>
<dbReference type="PANTHER" id="PTHR11183">
    <property type="entry name" value="GLYCOGENIN SUBFAMILY MEMBER"/>
    <property type="match status" value="1"/>
</dbReference>
<organism evidence="2">
    <name type="scientific">seawater metagenome</name>
    <dbReference type="NCBI Taxonomy" id="1561972"/>
    <lineage>
        <taxon>unclassified sequences</taxon>
        <taxon>metagenomes</taxon>
        <taxon>ecological metagenomes</taxon>
    </lineage>
</organism>
<dbReference type="AlphaFoldDB" id="A0A5E8CHD8"/>
<name>A0A5E8CHD8_9ZZZZ</name>
<keyword evidence="1" id="KW-0812">Transmembrane</keyword>
<dbReference type="InterPro" id="IPR029044">
    <property type="entry name" value="Nucleotide-diphossugar_trans"/>
</dbReference>
<accession>A0A5E8CHD8</accession>
<dbReference type="Gene3D" id="3.90.550.10">
    <property type="entry name" value="Spore Coat Polysaccharide Biosynthesis Protein SpsA, Chain A"/>
    <property type="match status" value="1"/>
</dbReference>
<evidence type="ECO:0000313" key="2">
    <source>
        <dbReference type="EMBL" id="VVU94477.1"/>
    </source>
</evidence>
<reference evidence="2" key="1">
    <citation type="submission" date="2019-09" db="EMBL/GenBank/DDBJ databases">
        <authorList>
            <person name="Needham M D."/>
        </authorList>
    </citation>
    <scope>NUCLEOTIDE SEQUENCE</scope>
</reference>
<feature type="transmembrane region" description="Helical" evidence="1">
    <location>
        <begin position="12"/>
        <end position="33"/>
    </location>
</feature>
<keyword evidence="1" id="KW-1133">Transmembrane helix</keyword>
<protein>
    <submittedName>
        <fullName evidence="2">Glycosyl transferase family 8</fullName>
    </submittedName>
</protein>
<dbReference type="InterPro" id="IPR002495">
    <property type="entry name" value="Glyco_trans_8"/>
</dbReference>
<evidence type="ECO:0000256" key="1">
    <source>
        <dbReference type="SAM" id="Phobius"/>
    </source>
</evidence>
<proteinExistence type="predicted"/>